<gene>
    <name evidence="1" type="ORF">LCGC14_3060760</name>
</gene>
<evidence type="ECO:0000313" key="1">
    <source>
        <dbReference type="EMBL" id="KKK56812.1"/>
    </source>
</evidence>
<feature type="non-terminal residue" evidence="1">
    <location>
        <position position="1"/>
    </location>
</feature>
<proteinExistence type="predicted"/>
<sequence>AKADVESNRAALIQNLAASSDPFAAAQAASASAQSLTAPPEFSPVGDLFTKFENLATPQIVAARQGFNNPASRLFPGLNDTSTIVN</sequence>
<dbReference type="AlphaFoldDB" id="A0A0F8WIW4"/>
<organism evidence="1">
    <name type="scientific">marine sediment metagenome</name>
    <dbReference type="NCBI Taxonomy" id="412755"/>
    <lineage>
        <taxon>unclassified sequences</taxon>
        <taxon>metagenomes</taxon>
        <taxon>ecological metagenomes</taxon>
    </lineage>
</organism>
<comment type="caution">
    <text evidence="1">The sequence shown here is derived from an EMBL/GenBank/DDBJ whole genome shotgun (WGS) entry which is preliminary data.</text>
</comment>
<accession>A0A0F8WIW4</accession>
<name>A0A0F8WIW4_9ZZZZ</name>
<reference evidence="1" key="1">
    <citation type="journal article" date="2015" name="Nature">
        <title>Complex archaea that bridge the gap between prokaryotes and eukaryotes.</title>
        <authorList>
            <person name="Spang A."/>
            <person name="Saw J.H."/>
            <person name="Jorgensen S.L."/>
            <person name="Zaremba-Niedzwiedzka K."/>
            <person name="Martijn J."/>
            <person name="Lind A.E."/>
            <person name="van Eijk R."/>
            <person name="Schleper C."/>
            <person name="Guy L."/>
            <person name="Ettema T.J."/>
        </authorList>
    </citation>
    <scope>NUCLEOTIDE SEQUENCE</scope>
</reference>
<protein>
    <submittedName>
        <fullName evidence="1">Uncharacterized protein</fullName>
    </submittedName>
</protein>
<dbReference type="EMBL" id="LAZR01064804">
    <property type="protein sequence ID" value="KKK56812.1"/>
    <property type="molecule type" value="Genomic_DNA"/>
</dbReference>